<dbReference type="OrthoDB" id="9786473at2"/>
<organism evidence="2 3">
    <name type="scientific">Pontixanthobacter aestiaquae</name>
    <dbReference type="NCBI Taxonomy" id="1509367"/>
    <lineage>
        <taxon>Bacteria</taxon>
        <taxon>Pseudomonadati</taxon>
        <taxon>Pseudomonadota</taxon>
        <taxon>Alphaproteobacteria</taxon>
        <taxon>Sphingomonadales</taxon>
        <taxon>Erythrobacteraceae</taxon>
        <taxon>Pontixanthobacter</taxon>
    </lineage>
</organism>
<dbReference type="InterPro" id="IPR014509">
    <property type="entry name" value="YjdF-like"/>
</dbReference>
<feature type="transmembrane region" description="Helical" evidence="1">
    <location>
        <begin position="60"/>
        <end position="79"/>
    </location>
</feature>
<keyword evidence="1" id="KW-1133">Transmembrane helix</keyword>
<evidence type="ECO:0000256" key="1">
    <source>
        <dbReference type="SAM" id="Phobius"/>
    </source>
</evidence>
<name>A0A844Z935_9SPHN</name>
<dbReference type="Proteomes" id="UP000460290">
    <property type="component" value="Unassembled WGS sequence"/>
</dbReference>
<feature type="transmembrane region" description="Helical" evidence="1">
    <location>
        <begin position="35"/>
        <end position="51"/>
    </location>
</feature>
<dbReference type="AlphaFoldDB" id="A0A844Z935"/>
<dbReference type="RefSeq" id="WP_160614293.1">
    <property type="nucleotide sequence ID" value="NZ_JAUFQM010000001.1"/>
</dbReference>
<feature type="transmembrane region" description="Helical" evidence="1">
    <location>
        <begin position="186"/>
        <end position="204"/>
    </location>
</feature>
<gene>
    <name evidence="2" type="ORF">GRI35_11565</name>
</gene>
<protein>
    <submittedName>
        <fullName evidence="2">DUF2238 domain-containing protein</fullName>
    </submittedName>
</protein>
<evidence type="ECO:0000313" key="2">
    <source>
        <dbReference type="EMBL" id="MXO84004.1"/>
    </source>
</evidence>
<evidence type="ECO:0000313" key="3">
    <source>
        <dbReference type="Proteomes" id="UP000460290"/>
    </source>
</evidence>
<feature type="transmembrane region" description="Helical" evidence="1">
    <location>
        <begin position="110"/>
        <end position="131"/>
    </location>
</feature>
<feature type="transmembrane region" description="Helical" evidence="1">
    <location>
        <begin position="12"/>
        <end position="29"/>
    </location>
</feature>
<dbReference type="InterPro" id="IPR058534">
    <property type="entry name" value="YjdF"/>
</dbReference>
<keyword evidence="1" id="KW-0812">Transmembrane</keyword>
<comment type="caution">
    <text evidence="2">The sequence shown here is derived from an EMBL/GenBank/DDBJ whole genome shotgun (WGS) entry which is preliminary data.</text>
</comment>
<dbReference type="EMBL" id="WTYZ01000001">
    <property type="protein sequence ID" value="MXO84004.1"/>
    <property type="molecule type" value="Genomic_DNA"/>
</dbReference>
<keyword evidence="1" id="KW-0472">Membrane</keyword>
<keyword evidence="3" id="KW-1185">Reference proteome</keyword>
<reference evidence="2 3" key="1">
    <citation type="submission" date="2019-12" db="EMBL/GenBank/DDBJ databases">
        <title>Genomic-based taxomic classification of the family Erythrobacteraceae.</title>
        <authorList>
            <person name="Xu L."/>
        </authorList>
    </citation>
    <scope>NUCLEOTIDE SEQUENCE [LARGE SCALE GENOMIC DNA]</scope>
    <source>
        <strain evidence="2 3">KCTC 42006</strain>
    </source>
</reference>
<feature type="transmembrane region" description="Helical" evidence="1">
    <location>
        <begin position="138"/>
        <end position="156"/>
    </location>
</feature>
<sequence>MRGKLPRFQVQLIIGIAIFVLLCLIDTPFPSTAPLQSGPTLVFLGVLAGALRRWPMPDSAVLLICIFLVLHTIGARYIYSYVPYDVWLASVGLPELNDIFSWERNHYDRLVHFGFGVLMVHPLSQVLVRYWSVSPGRALYVAVEFIVATSALYEIFEWLLTLTLAPEQADAYNGQQGDMWDAQKDMALAAVGAVLAALFEYFRFRRKT</sequence>
<dbReference type="Pfam" id="PF09997">
    <property type="entry name" value="DUF2238"/>
    <property type="match status" value="1"/>
</dbReference>
<accession>A0A844Z935</accession>
<proteinExistence type="predicted"/>
<dbReference type="PIRSF" id="PIRSF020606">
    <property type="entry name" value="UCP020606"/>
    <property type="match status" value="1"/>
</dbReference>